<reference evidence="5 6" key="1">
    <citation type="journal article" date="2020" name="ISME J.">
        <title>Comparative genomics reveals insights into cyanobacterial evolution and habitat adaptation.</title>
        <authorList>
            <person name="Chen M.Y."/>
            <person name="Teng W.K."/>
            <person name="Zhao L."/>
            <person name="Hu C.X."/>
            <person name="Zhou Y.K."/>
            <person name="Han B.P."/>
            <person name="Song L.R."/>
            <person name="Shu W.S."/>
        </authorList>
    </citation>
    <scope>NUCLEOTIDE SEQUENCE [LARGE SCALE GENOMIC DNA]</scope>
    <source>
        <strain evidence="5 6">FACHB-723</strain>
    </source>
</reference>
<keyword evidence="2" id="KW-0547">Nucleotide-binding</keyword>
<evidence type="ECO:0000313" key="6">
    <source>
        <dbReference type="Proteomes" id="UP000642094"/>
    </source>
</evidence>
<dbReference type="EMBL" id="JACJQB010000004">
    <property type="protein sequence ID" value="MBD2187351.1"/>
    <property type="molecule type" value="Genomic_DNA"/>
</dbReference>
<dbReference type="InterPro" id="IPR036695">
    <property type="entry name" value="Arg-tRNA-synth_N_sf"/>
</dbReference>
<dbReference type="SUPFAM" id="SSF55190">
    <property type="entry name" value="Arginyl-tRNA synthetase (ArgRS), N-terminal 'additional' domain"/>
    <property type="match status" value="1"/>
</dbReference>
<dbReference type="InterPro" id="IPR009080">
    <property type="entry name" value="tRNAsynth_Ia_anticodon-bd"/>
</dbReference>
<accession>A0ABR7ZVS7</accession>
<dbReference type="Pfam" id="PF03485">
    <property type="entry name" value="Arg_tRNA_synt_N"/>
    <property type="match status" value="1"/>
</dbReference>
<protein>
    <recommendedName>
        <fullName evidence="4">DALR anticodon binding domain-containing protein</fullName>
    </recommendedName>
</protein>
<feature type="domain" description="DALR anticodon binding" evidence="4">
    <location>
        <begin position="141"/>
        <end position="257"/>
    </location>
</feature>
<dbReference type="InterPro" id="IPR008909">
    <property type="entry name" value="DALR_anticod-bd"/>
</dbReference>
<dbReference type="Proteomes" id="UP000642094">
    <property type="component" value="Unassembled WGS sequence"/>
</dbReference>
<dbReference type="InterPro" id="IPR005148">
    <property type="entry name" value="Arg-tRNA-synth_N"/>
</dbReference>
<keyword evidence="6" id="KW-1185">Reference proteome</keyword>
<dbReference type="Gene3D" id="1.10.730.10">
    <property type="entry name" value="Isoleucyl-tRNA Synthetase, Domain 1"/>
    <property type="match status" value="1"/>
</dbReference>
<evidence type="ECO:0000256" key="3">
    <source>
        <dbReference type="ARBA" id="ARBA00022840"/>
    </source>
</evidence>
<dbReference type="SMART" id="SM00836">
    <property type="entry name" value="DALR_1"/>
    <property type="match status" value="1"/>
</dbReference>
<dbReference type="Pfam" id="PF05746">
    <property type="entry name" value="DALR_1"/>
    <property type="match status" value="1"/>
</dbReference>
<evidence type="ECO:0000256" key="1">
    <source>
        <dbReference type="ARBA" id="ARBA00022598"/>
    </source>
</evidence>
<dbReference type="Gene3D" id="3.30.1360.70">
    <property type="entry name" value="Arginyl tRNA synthetase N-terminal domain"/>
    <property type="match status" value="1"/>
</dbReference>
<comment type="caution">
    <text evidence="5">The sequence shown here is derived from an EMBL/GenBank/DDBJ whole genome shotgun (WGS) entry which is preliminary data.</text>
</comment>
<dbReference type="SUPFAM" id="SSF47323">
    <property type="entry name" value="Anticodon-binding domain of a subclass of class I aminoacyl-tRNA synthetases"/>
    <property type="match status" value="1"/>
</dbReference>
<evidence type="ECO:0000259" key="4">
    <source>
        <dbReference type="SMART" id="SM00836"/>
    </source>
</evidence>
<keyword evidence="1" id="KW-0436">Ligase</keyword>
<dbReference type="RefSeq" id="WP_190402225.1">
    <property type="nucleotide sequence ID" value="NZ_JACJQB010000004.1"/>
</dbReference>
<gene>
    <name evidence="5" type="ORF">H6F41_04220</name>
</gene>
<sequence>MNCQISPVINIQTAIAMTINSVFGLQIQAEQVPLEIAYPKYNAHYTSTIALALAHRLQLAILEIADAIAKSCSQNPEITAQWQIQVIGKGWLNICLSDVYISGCLRNLLRSQIGGIEYRNGMWQRCDISQSAITQTLDLMVQYAYARCCALMRLAVRENLWLKDESFPNILSYSEISEINLLLQNFAIANYIATDLENKSLSRFKERSKLWRLLAKTFLDFYDRCQIFGVSHEVAMKRLFLIRVTQKLLLASTLQEFQLLEYL</sequence>
<proteinExistence type="predicted"/>
<organism evidence="5 6">
    <name type="scientific">Pseudanabaena mucicola FACHB-723</name>
    <dbReference type="NCBI Taxonomy" id="2692860"/>
    <lineage>
        <taxon>Bacteria</taxon>
        <taxon>Bacillati</taxon>
        <taxon>Cyanobacteriota</taxon>
        <taxon>Cyanophyceae</taxon>
        <taxon>Pseudanabaenales</taxon>
        <taxon>Pseudanabaenaceae</taxon>
        <taxon>Pseudanabaena</taxon>
    </lineage>
</organism>
<evidence type="ECO:0000256" key="2">
    <source>
        <dbReference type="ARBA" id="ARBA00022741"/>
    </source>
</evidence>
<evidence type="ECO:0000313" key="5">
    <source>
        <dbReference type="EMBL" id="MBD2187351.1"/>
    </source>
</evidence>
<name>A0ABR7ZVS7_9CYAN</name>
<keyword evidence="3" id="KW-0067">ATP-binding</keyword>